<accession>A0A5C5V3A5</accession>
<dbReference type="CDD" id="cd01833">
    <property type="entry name" value="XynB_like"/>
    <property type="match status" value="1"/>
</dbReference>
<keyword evidence="2" id="KW-0378">Hydrolase</keyword>
<dbReference type="PANTHER" id="PTHR30383:SF5">
    <property type="entry name" value="SGNH HYDROLASE-TYPE ESTERASE DOMAIN-CONTAINING PROTEIN"/>
    <property type="match status" value="1"/>
</dbReference>
<dbReference type="Gene3D" id="3.40.50.1110">
    <property type="entry name" value="SGNH hydrolase"/>
    <property type="match status" value="1"/>
</dbReference>
<organism evidence="2 3">
    <name type="scientific">Posidoniimonas corsicana</name>
    <dbReference type="NCBI Taxonomy" id="1938618"/>
    <lineage>
        <taxon>Bacteria</taxon>
        <taxon>Pseudomonadati</taxon>
        <taxon>Planctomycetota</taxon>
        <taxon>Planctomycetia</taxon>
        <taxon>Pirellulales</taxon>
        <taxon>Lacipirellulaceae</taxon>
        <taxon>Posidoniimonas</taxon>
    </lineage>
</organism>
<reference evidence="2 3" key="1">
    <citation type="submission" date="2019-02" db="EMBL/GenBank/DDBJ databases">
        <title>Deep-cultivation of Planctomycetes and their phenomic and genomic characterization uncovers novel biology.</title>
        <authorList>
            <person name="Wiegand S."/>
            <person name="Jogler M."/>
            <person name="Boedeker C."/>
            <person name="Pinto D."/>
            <person name="Vollmers J."/>
            <person name="Rivas-Marin E."/>
            <person name="Kohn T."/>
            <person name="Peeters S.H."/>
            <person name="Heuer A."/>
            <person name="Rast P."/>
            <person name="Oberbeckmann S."/>
            <person name="Bunk B."/>
            <person name="Jeske O."/>
            <person name="Meyerdierks A."/>
            <person name="Storesund J.E."/>
            <person name="Kallscheuer N."/>
            <person name="Luecker S."/>
            <person name="Lage O.M."/>
            <person name="Pohl T."/>
            <person name="Merkel B.J."/>
            <person name="Hornburger P."/>
            <person name="Mueller R.-W."/>
            <person name="Bruemmer F."/>
            <person name="Labrenz M."/>
            <person name="Spormann A.M."/>
            <person name="Op Den Camp H."/>
            <person name="Overmann J."/>
            <person name="Amann R."/>
            <person name="Jetten M.S.M."/>
            <person name="Mascher T."/>
            <person name="Medema M.H."/>
            <person name="Devos D.P."/>
            <person name="Kaster A.-K."/>
            <person name="Ovreas L."/>
            <person name="Rohde M."/>
            <person name="Galperin M.Y."/>
            <person name="Jogler C."/>
        </authorList>
    </citation>
    <scope>NUCLEOTIDE SEQUENCE [LARGE SCALE GENOMIC DNA]</scope>
    <source>
        <strain evidence="2 3">KOR34</strain>
    </source>
</reference>
<dbReference type="InterPro" id="IPR036514">
    <property type="entry name" value="SGNH_hydro_sf"/>
</dbReference>
<dbReference type="Gene3D" id="1.10.1330.10">
    <property type="entry name" value="Dockerin domain"/>
    <property type="match status" value="1"/>
</dbReference>
<feature type="domain" description="SGNH hydrolase-type esterase" evidence="1">
    <location>
        <begin position="24"/>
        <end position="220"/>
    </location>
</feature>
<protein>
    <submittedName>
        <fullName evidence="2">GDSL-like Lipase/Acylhydrolase</fullName>
    </submittedName>
</protein>
<dbReference type="GO" id="GO:0004622">
    <property type="term" value="F:phosphatidylcholine lysophospholipase activity"/>
    <property type="evidence" value="ECO:0007669"/>
    <property type="project" value="TreeGrafter"/>
</dbReference>
<sequence length="336" mass="34848">MLLGGWLATPPRAAVAQTLRVMPLGDSVTDGFALPGGYRAPLYTKLQQAGIDTLFVGDHQNNPTASLTAAGQQRHSGHSGWVVDGTISPTRNGLAENIATWLAPSRTPIDPDIVLLMIGTNDVIDNLQLAQAPDRIGDLITRIVSPDDGLAPDAHLILGSLIPNRQSGKQAPTDALNAALPGLVAEHQQLGESVSFVDVASYVTPADMSDLYHPNATGAAKIADAFLGGIQAFLESSQTLPGDYNADGVVDAADYTLWRDSEGQTGAGLPADGNGDGQINQGDYLVWRDHFGQGGPAAGASAAPEPAAGALGAGLLAIAAARRRQRRGRRLLVSHG</sequence>
<dbReference type="SUPFAM" id="SSF52266">
    <property type="entry name" value="SGNH hydrolase"/>
    <property type="match status" value="1"/>
</dbReference>
<evidence type="ECO:0000313" key="3">
    <source>
        <dbReference type="Proteomes" id="UP000316714"/>
    </source>
</evidence>
<dbReference type="EMBL" id="SIHJ01000003">
    <property type="protein sequence ID" value="TWT32227.1"/>
    <property type="molecule type" value="Genomic_DNA"/>
</dbReference>
<comment type="caution">
    <text evidence="2">The sequence shown here is derived from an EMBL/GenBank/DDBJ whole genome shotgun (WGS) entry which is preliminary data.</text>
</comment>
<dbReference type="InterPro" id="IPR013830">
    <property type="entry name" value="SGNH_hydro"/>
</dbReference>
<dbReference type="AlphaFoldDB" id="A0A5C5V3A5"/>
<name>A0A5C5V3A5_9BACT</name>
<evidence type="ECO:0000313" key="2">
    <source>
        <dbReference type="EMBL" id="TWT32227.1"/>
    </source>
</evidence>
<dbReference type="Pfam" id="PF13472">
    <property type="entry name" value="Lipase_GDSL_2"/>
    <property type="match status" value="1"/>
</dbReference>
<evidence type="ECO:0000259" key="1">
    <source>
        <dbReference type="Pfam" id="PF13472"/>
    </source>
</evidence>
<dbReference type="Proteomes" id="UP000316714">
    <property type="component" value="Unassembled WGS sequence"/>
</dbReference>
<dbReference type="InterPro" id="IPR051532">
    <property type="entry name" value="Ester_Hydrolysis_Enzymes"/>
</dbReference>
<proteinExistence type="predicted"/>
<dbReference type="PROSITE" id="PS00018">
    <property type="entry name" value="EF_HAND_1"/>
    <property type="match status" value="1"/>
</dbReference>
<keyword evidence="3" id="KW-1185">Reference proteome</keyword>
<dbReference type="PANTHER" id="PTHR30383">
    <property type="entry name" value="THIOESTERASE 1/PROTEASE 1/LYSOPHOSPHOLIPASE L1"/>
    <property type="match status" value="1"/>
</dbReference>
<gene>
    <name evidence="2" type="ORF">KOR34_39890</name>
</gene>
<dbReference type="InterPro" id="IPR036439">
    <property type="entry name" value="Dockerin_dom_sf"/>
</dbReference>
<dbReference type="SUPFAM" id="SSF63446">
    <property type="entry name" value="Type I dockerin domain"/>
    <property type="match status" value="1"/>
</dbReference>
<dbReference type="InterPro" id="IPR018247">
    <property type="entry name" value="EF_Hand_1_Ca_BS"/>
</dbReference>
<dbReference type="GO" id="GO:0000272">
    <property type="term" value="P:polysaccharide catabolic process"/>
    <property type="evidence" value="ECO:0007669"/>
    <property type="project" value="InterPro"/>
</dbReference>